<evidence type="ECO:0000256" key="7">
    <source>
        <dbReference type="ARBA" id="ARBA00023212"/>
    </source>
</evidence>
<dbReference type="InterPro" id="IPR028458">
    <property type="entry name" value="Twinfilin"/>
</dbReference>
<dbReference type="PANTHER" id="PTHR13759">
    <property type="entry name" value="TWINFILIN"/>
    <property type="match status" value="1"/>
</dbReference>
<evidence type="ECO:0000256" key="11">
    <source>
        <dbReference type="SAM" id="MobiDB-lite"/>
    </source>
</evidence>
<dbReference type="Proteomes" id="UP001344447">
    <property type="component" value="Unassembled WGS sequence"/>
</dbReference>
<dbReference type="GO" id="GO:0051015">
    <property type="term" value="F:actin filament binding"/>
    <property type="evidence" value="ECO:0007669"/>
    <property type="project" value="TreeGrafter"/>
</dbReference>
<dbReference type="EMBL" id="JAVFKY010000004">
    <property type="protein sequence ID" value="KAK5577048.1"/>
    <property type="molecule type" value="Genomic_DNA"/>
</dbReference>
<keyword evidence="4" id="KW-0963">Cytoplasm</keyword>
<dbReference type="GO" id="GO:0030042">
    <property type="term" value="P:actin filament depolymerization"/>
    <property type="evidence" value="ECO:0007669"/>
    <property type="project" value="TreeGrafter"/>
</dbReference>
<dbReference type="PROSITE" id="PS51263">
    <property type="entry name" value="ADF_H"/>
    <property type="match status" value="2"/>
</dbReference>
<evidence type="ECO:0000256" key="4">
    <source>
        <dbReference type="ARBA" id="ARBA00022490"/>
    </source>
</evidence>
<comment type="subcellular location">
    <subcellularLocation>
        <location evidence="2">Cytoplasm</location>
        <location evidence="2">Cell cortex</location>
    </subcellularLocation>
    <subcellularLocation>
        <location evidence="1">Cytoplasm</location>
        <location evidence="1">Cytoskeleton</location>
    </subcellularLocation>
</comment>
<evidence type="ECO:0000256" key="2">
    <source>
        <dbReference type="ARBA" id="ARBA00004544"/>
    </source>
</evidence>
<dbReference type="CDD" id="cd11284">
    <property type="entry name" value="ADF_Twf-C_like"/>
    <property type="match status" value="1"/>
</dbReference>
<dbReference type="GO" id="GO:0005938">
    <property type="term" value="C:cell cortex"/>
    <property type="evidence" value="ECO:0007669"/>
    <property type="project" value="UniProtKB-SubCell"/>
</dbReference>
<keyword evidence="7" id="KW-0206">Cytoskeleton</keyword>
<dbReference type="SUPFAM" id="SSF55753">
    <property type="entry name" value="Actin depolymerizing proteins"/>
    <property type="match status" value="2"/>
</dbReference>
<comment type="similarity">
    <text evidence="3">Belongs to the actin-binding proteins ADF family. Twinfilin subfamily.</text>
</comment>
<feature type="domain" description="ADF-H" evidence="12">
    <location>
        <begin position="176"/>
        <end position="316"/>
    </location>
</feature>
<evidence type="ECO:0000259" key="12">
    <source>
        <dbReference type="PROSITE" id="PS51263"/>
    </source>
</evidence>
<evidence type="ECO:0000256" key="1">
    <source>
        <dbReference type="ARBA" id="ARBA00004245"/>
    </source>
</evidence>
<keyword evidence="14" id="KW-1185">Reference proteome</keyword>
<evidence type="ECO:0000256" key="8">
    <source>
        <dbReference type="ARBA" id="ARBA00038532"/>
    </source>
</evidence>
<reference evidence="13 14" key="1">
    <citation type="submission" date="2023-11" db="EMBL/GenBank/DDBJ databases">
        <title>Dfirmibasis_genome.</title>
        <authorList>
            <person name="Edelbroek B."/>
            <person name="Kjellin J."/>
            <person name="Jerlstrom-Hultqvist J."/>
            <person name="Soderbom F."/>
        </authorList>
    </citation>
    <scope>NUCLEOTIDE SEQUENCE [LARGE SCALE GENOMIC DNA]</scope>
    <source>
        <strain evidence="13 14">TNS-C-14</strain>
    </source>
</reference>
<comment type="subunit">
    <text evidence="8">Interacts with G-actin; ADP-actin form.</text>
</comment>
<evidence type="ECO:0000256" key="9">
    <source>
        <dbReference type="ARBA" id="ARBA00056419"/>
    </source>
</evidence>
<dbReference type="Pfam" id="PF00241">
    <property type="entry name" value="Cofilin_ADF"/>
    <property type="match status" value="2"/>
</dbReference>
<dbReference type="InterPro" id="IPR029006">
    <property type="entry name" value="ADF-H/Gelsolin-like_dom_sf"/>
</dbReference>
<dbReference type="PANTHER" id="PTHR13759:SF1">
    <property type="entry name" value="TWINFILIN"/>
    <property type="match status" value="1"/>
</dbReference>
<name>A0AAN7TWQ4_9MYCE</name>
<feature type="compositionally biased region" description="Basic and acidic residues" evidence="11">
    <location>
        <begin position="316"/>
        <end position="325"/>
    </location>
</feature>
<organism evidence="13 14">
    <name type="scientific">Dictyostelium firmibasis</name>
    <dbReference type="NCBI Taxonomy" id="79012"/>
    <lineage>
        <taxon>Eukaryota</taxon>
        <taxon>Amoebozoa</taxon>
        <taxon>Evosea</taxon>
        <taxon>Eumycetozoa</taxon>
        <taxon>Dictyostelia</taxon>
        <taxon>Dictyosteliales</taxon>
        <taxon>Dictyosteliaceae</taxon>
        <taxon>Dictyostelium</taxon>
    </lineage>
</organism>
<dbReference type="FunFam" id="3.40.20.10:FF:000007">
    <property type="entry name" value="Twinfilin-1 isoform 1"/>
    <property type="match status" value="1"/>
</dbReference>
<evidence type="ECO:0000256" key="6">
    <source>
        <dbReference type="ARBA" id="ARBA00023203"/>
    </source>
</evidence>
<dbReference type="CDD" id="cd11285">
    <property type="entry name" value="ADF_Twf-N_like"/>
    <property type="match status" value="1"/>
</dbReference>
<sequence length="339" mass="38087">MSHSSGIPASKELISTFGSANTGDIRLIKVVIQNDELVVEKTLNVQSDFETDLELAHSVLQKESPCYILFKRDDKSIELTGHNWIFMFFVPDNAKVREKMTYAATRSNLKRELGASHFVDEIYSSNINDFSRKGYKQHKLHQESDAPLTIEEQQRIDEKEQGLFVGGGGSGMHVHGISFPVDSEATTAVSNFINKKFNYIELSVNVDDEKIIFSSSSNIDIEAISSKISSTEPSFHFFRYSHEHEGENLESIIYIYSCPDGSNGTKSAPVRKRMLFSSSKANVEQLVTGHNVKIDLKLEVNSPNEISEESIINELHPPKVEEKKAFSKPSRPGARRLNK</sequence>
<dbReference type="GO" id="GO:0003785">
    <property type="term" value="F:actin monomer binding"/>
    <property type="evidence" value="ECO:0007669"/>
    <property type="project" value="TreeGrafter"/>
</dbReference>
<dbReference type="GO" id="GO:0051016">
    <property type="term" value="P:barbed-end actin filament capping"/>
    <property type="evidence" value="ECO:0007669"/>
    <property type="project" value="TreeGrafter"/>
</dbReference>
<evidence type="ECO:0000256" key="5">
    <source>
        <dbReference type="ARBA" id="ARBA00022737"/>
    </source>
</evidence>
<protein>
    <recommendedName>
        <fullName evidence="10">Twinfilin</fullName>
    </recommendedName>
</protein>
<evidence type="ECO:0000256" key="10">
    <source>
        <dbReference type="ARBA" id="ARBA00069496"/>
    </source>
</evidence>
<dbReference type="FunFam" id="3.40.20.10:FF:000042">
    <property type="entry name" value="Actin depolymerizing protein"/>
    <property type="match status" value="1"/>
</dbReference>
<gene>
    <name evidence="13" type="ORF">RB653_001985</name>
</gene>
<evidence type="ECO:0000313" key="14">
    <source>
        <dbReference type="Proteomes" id="UP001344447"/>
    </source>
</evidence>
<evidence type="ECO:0000313" key="13">
    <source>
        <dbReference type="EMBL" id="KAK5577048.1"/>
    </source>
</evidence>
<comment type="caution">
    <text evidence="13">The sequence shown here is derived from an EMBL/GenBank/DDBJ whole genome shotgun (WGS) entry which is preliminary data.</text>
</comment>
<feature type="region of interest" description="Disordered" evidence="11">
    <location>
        <begin position="307"/>
        <end position="339"/>
    </location>
</feature>
<proteinExistence type="inferred from homology"/>
<keyword evidence="5" id="KW-0677">Repeat</keyword>
<evidence type="ECO:0000256" key="3">
    <source>
        <dbReference type="ARBA" id="ARBA00009557"/>
    </source>
</evidence>
<accession>A0AAN7TWQ4</accession>
<keyword evidence="6" id="KW-0009">Actin-binding</keyword>
<comment type="function">
    <text evidence="9">Actin-binding protein involved in motile and morphological processes. Inhibits actin polymerization, likely by sequestering G-actin.</text>
</comment>
<feature type="domain" description="ADF-H" evidence="12">
    <location>
        <begin position="4"/>
        <end position="140"/>
    </location>
</feature>
<dbReference type="InterPro" id="IPR002108">
    <property type="entry name" value="ADF-H"/>
</dbReference>
<dbReference type="GO" id="GO:0005884">
    <property type="term" value="C:actin filament"/>
    <property type="evidence" value="ECO:0007669"/>
    <property type="project" value="TreeGrafter"/>
</dbReference>
<dbReference type="AlphaFoldDB" id="A0AAN7TWQ4"/>
<dbReference type="SMART" id="SM00102">
    <property type="entry name" value="ADF"/>
    <property type="match status" value="2"/>
</dbReference>
<dbReference type="Gene3D" id="3.40.20.10">
    <property type="entry name" value="Severin"/>
    <property type="match status" value="2"/>
</dbReference>